<dbReference type="AlphaFoldDB" id="A0A9D5CQW7"/>
<dbReference type="OrthoDB" id="2228at2759"/>
<proteinExistence type="predicted"/>
<accession>A0A9D5CQW7</accession>
<organism evidence="2 3">
    <name type="scientific">Dioscorea zingiberensis</name>
    <dbReference type="NCBI Taxonomy" id="325984"/>
    <lineage>
        <taxon>Eukaryota</taxon>
        <taxon>Viridiplantae</taxon>
        <taxon>Streptophyta</taxon>
        <taxon>Embryophyta</taxon>
        <taxon>Tracheophyta</taxon>
        <taxon>Spermatophyta</taxon>
        <taxon>Magnoliopsida</taxon>
        <taxon>Liliopsida</taxon>
        <taxon>Dioscoreales</taxon>
        <taxon>Dioscoreaceae</taxon>
        <taxon>Dioscorea</taxon>
    </lineage>
</organism>
<protein>
    <submittedName>
        <fullName evidence="2">Uncharacterized protein</fullName>
    </submittedName>
</protein>
<evidence type="ECO:0000313" key="2">
    <source>
        <dbReference type="EMBL" id="KAJ0978041.1"/>
    </source>
</evidence>
<reference evidence="2" key="1">
    <citation type="submission" date="2021-03" db="EMBL/GenBank/DDBJ databases">
        <authorList>
            <person name="Li Z."/>
            <person name="Yang C."/>
        </authorList>
    </citation>
    <scope>NUCLEOTIDE SEQUENCE</scope>
    <source>
        <strain evidence="2">Dzin_1.0</strain>
        <tissue evidence="2">Leaf</tissue>
    </source>
</reference>
<reference evidence="2" key="2">
    <citation type="journal article" date="2022" name="Hortic Res">
        <title>The genome of Dioscorea zingiberensis sheds light on the biosynthesis, origin and evolution of the medicinally important diosgenin saponins.</title>
        <authorList>
            <person name="Li Y."/>
            <person name="Tan C."/>
            <person name="Li Z."/>
            <person name="Guo J."/>
            <person name="Li S."/>
            <person name="Chen X."/>
            <person name="Wang C."/>
            <person name="Dai X."/>
            <person name="Yang H."/>
            <person name="Song W."/>
            <person name="Hou L."/>
            <person name="Xu J."/>
            <person name="Tong Z."/>
            <person name="Xu A."/>
            <person name="Yuan X."/>
            <person name="Wang W."/>
            <person name="Yang Q."/>
            <person name="Chen L."/>
            <person name="Sun Z."/>
            <person name="Wang K."/>
            <person name="Pan B."/>
            <person name="Chen J."/>
            <person name="Bao Y."/>
            <person name="Liu F."/>
            <person name="Qi X."/>
            <person name="Gang D.R."/>
            <person name="Wen J."/>
            <person name="Li J."/>
        </authorList>
    </citation>
    <scope>NUCLEOTIDE SEQUENCE</scope>
    <source>
        <strain evidence="2">Dzin_1.0</strain>
    </source>
</reference>
<keyword evidence="3" id="KW-1185">Reference proteome</keyword>
<comment type="caution">
    <text evidence="2">The sequence shown here is derived from an EMBL/GenBank/DDBJ whole genome shotgun (WGS) entry which is preliminary data.</text>
</comment>
<name>A0A9D5CQW7_9LILI</name>
<feature type="compositionally biased region" description="Polar residues" evidence="1">
    <location>
        <begin position="114"/>
        <end position="129"/>
    </location>
</feature>
<dbReference type="Proteomes" id="UP001085076">
    <property type="component" value="Miscellaneous, Linkage group lg03"/>
</dbReference>
<dbReference type="Gene3D" id="1.25.40.60">
    <property type="match status" value="1"/>
</dbReference>
<feature type="region of interest" description="Disordered" evidence="1">
    <location>
        <begin position="114"/>
        <end position="135"/>
    </location>
</feature>
<evidence type="ECO:0000256" key="1">
    <source>
        <dbReference type="SAM" id="MobiDB-lite"/>
    </source>
</evidence>
<dbReference type="SUPFAM" id="SSF56815">
    <property type="entry name" value="Sec1/munc18-like (SM) proteins"/>
    <property type="match status" value="1"/>
</dbReference>
<gene>
    <name evidence="2" type="ORF">J5N97_013515</name>
</gene>
<dbReference type="InterPro" id="IPR036045">
    <property type="entry name" value="Sec1-like_sf"/>
</dbReference>
<dbReference type="EMBL" id="JAGGNH010000003">
    <property type="protein sequence ID" value="KAJ0978041.1"/>
    <property type="molecule type" value="Genomic_DNA"/>
</dbReference>
<evidence type="ECO:0000313" key="3">
    <source>
        <dbReference type="Proteomes" id="UP001085076"/>
    </source>
</evidence>
<sequence>MLPSNFLSLYRLQDVSPENKLRLLMIYASISPEKFEGEKGEKLMQLARLSPDDMRAVNNMRHLGGSDIKKTSGGGFSLKFDVHKELIEKLSKGELPQDEYPCMNDPSPIVHGTSTSNGLSMRTNQSQPAHSMRSRRTAIWAKPRNSDDGYSRCRVLYGNGKFNTMCAAAAALSQFEEYRDSERVQEEWEGRIRAGWCNRNYRLVVLSDGAWEEATDQYEDWNITKISKENGLADYLARKARVDGLEVRFKKQEDLPEEGRRLVEQILVKVLH</sequence>